<dbReference type="VEuPathDB" id="VectorBase:ASIS018876"/>
<dbReference type="InterPro" id="IPR009003">
    <property type="entry name" value="Peptidase_S1_PA"/>
</dbReference>
<evidence type="ECO:0000313" key="3">
    <source>
        <dbReference type="EnsemblMetazoa" id="ASIC012722-PA"/>
    </source>
</evidence>
<evidence type="ECO:0000256" key="1">
    <source>
        <dbReference type="SAM" id="MobiDB-lite"/>
    </source>
</evidence>
<dbReference type="SUPFAM" id="SSF50494">
    <property type="entry name" value="Trypsin-like serine proteases"/>
    <property type="match status" value="1"/>
</dbReference>
<feature type="region of interest" description="Disordered" evidence="1">
    <location>
        <begin position="46"/>
        <end position="66"/>
    </location>
</feature>
<evidence type="ECO:0000313" key="2">
    <source>
        <dbReference type="EMBL" id="KFB44813.1"/>
    </source>
</evidence>
<proteinExistence type="predicted"/>
<evidence type="ECO:0000313" key="4">
    <source>
        <dbReference type="Proteomes" id="UP000030765"/>
    </source>
</evidence>
<organism evidence="2">
    <name type="scientific">Anopheles sinensis</name>
    <name type="common">Mosquito</name>
    <dbReference type="NCBI Taxonomy" id="74873"/>
    <lineage>
        <taxon>Eukaryota</taxon>
        <taxon>Metazoa</taxon>
        <taxon>Ecdysozoa</taxon>
        <taxon>Arthropoda</taxon>
        <taxon>Hexapoda</taxon>
        <taxon>Insecta</taxon>
        <taxon>Pterygota</taxon>
        <taxon>Neoptera</taxon>
        <taxon>Endopterygota</taxon>
        <taxon>Diptera</taxon>
        <taxon>Nematocera</taxon>
        <taxon>Culicoidea</taxon>
        <taxon>Culicidae</taxon>
        <taxon>Anophelinae</taxon>
        <taxon>Anopheles</taxon>
    </lineage>
</organism>
<dbReference type="VEuPathDB" id="VectorBase:ASIC012722"/>
<accession>A0A084W3L9</accession>
<feature type="compositionally biased region" description="Low complexity" evidence="1">
    <location>
        <begin position="46"/>
        <end position="65"/>
    </location>
</feature>
<protein>
    <recommendedName>
        <fullName evidence="5">Peptidase S1 domain-containing protein</fullName>
    </recommendedName>
</protein>
<name>A0A084W3L9_ANOSI</name>
<evidence type="ECO:0008006" key="5">
    <source>
        <dbReference type="Google" id="ProtNLM"/>
    </source>
</evidence>
<keyword evidence="4" id="KW-1185">Reference proteome</keyword>
<reference evidence="2 4" key="1">
    <citation type="journal article" date="2014" name="BMC Genomics">
        <title>Genome sequence of Anopheles sinensis provides insight into genetics basis of mosquito competence for malaria parasites.</title>
        <authorList>
            <person name="Zhou D."/>
            <person name="Zhang D."/>
            <person name="Ding G."/>
            <person name="Shi L."/>
            <person name="Hou Q."/>
            <person name="Ye Y."/>
            <person name="Xu Y."/>
            <person name="Zhou H."/>
            <person name="Xiong C."/>
            <person name="Li S."/>
            <person name="Yu J."/>
            <person name="Hong S."/>
            <person name="Yu X."/>
            <person name="Zou P."/>
            <person name="Chen C."/>
            <person name="Chang X."/>
            <person name="Wang W."/>
            <person name="Lv Y."/>
            <person name="Sun Y."/>
            <person name="Ma L."/>
            <person name="Shen B."/>
            <person name="Zhu C."/>
        </authorList>
    </citation>
    <scope>NUCLEOTIDE SEQUENCE [LARGE SCALE GENOMIC DNA]</scope>
</reference>
<dbReference type="AlphaFoldDB" id="A0A084W3L9"/>
<gene>
    <name evidence="2" type="ORF">ZHAS_00012722</name>
</gene>
<sequence>MLNLERTIAPRKIHTSCREHCCRKKKFNRSIDPAALENVVASSLTSSPSSSLSSSSSASAAGAASRPRFNSVTVTSSAHRSPSVQPNRLQSLESAYHWTTGPPSPGSVRDRTSCSSGGINVLYVEAQELPLQATNNIKTKQISISNNRTIIPWLYRVGLIETKHPLCVGALIHPSLILTTAVCVIK</sequence>
<dbReference type="EnsemblMetazoa" id="ASIC012722-RA">
    <property type="protein sequence ID" value="ASIC012722-PA"/>
    <property type="gene ID" value="ASIC012722"/>
</dbReference>
<dbReference type="EMBL" id="ATLV01020057">
    <property type="status" value="NOT_ANNOTATED_CDS"/>
    <property type="molecule type" value="Genomic_DNA"/>
</dbReference>
<dbReference type="EMBL" id="KE525293">
    <property type="protein sequence ID" value="KFB44813.1"/>
    <property type="molecule type" value="Genomic_DNA"/>
</dbReference>
<reference evidence="3" key="2">
    <citation type="submission" date="2020-05" db="UniProtKB">
        <authorList>
            <consortium name="EnsemblMetazoa"/>
        </authorList>
    </citation>
    <scope>IDENTIFICATION</scope>
</reference>
<dbReference type="Proteomes" id="UP000030765">
    <property type="component" value="Unassembled WGS sequence"/>
</dbReference>